<proteinExistence type="predicted"/>
<name>A0A699ZLB7_HAELA</name>
<gene>
    <name evidence="1" type="ORF">HaLaN_16572</name>
</gene>
<accession>A0A699ZLB7</accession>
<evidence type="ECO:0000313" key="2">
    <source>
        <dbReference type="Proteomes" id="UP000485058"/>
    </source>
</evidence>
<comment type="caution">
    <text evidence="1">The sequence shown here is derived from an EMBL/GenBank/DDBJ whole genome shotgun (WGS) entry which is preliminary data.</text>
</comment>
<feature type="non-terminal residue" evidence="1">
    <location>
        <position position="1"/>
    </location>
</feature>
<reference evidence="1 2" key="1">
    <citation type="submission" date="2020-02" db="EMBL/GenBank/DDBJ databases">
        <title>Draft genome sequence of Haematococcus lacustris strain NIES-144.</title>
        <authorList>
            <person name="Morimoto D."/>
            <person name="Nakagawa S."/>
            <person name="Yoshida T."/>
            <person name="Sawayama S."/>
        </authorList>
    </citation>
    <scope>NUCLEOTIDE SEQUENCE [LARGE SCALE GENOMIC DNA]</scope>
    <source>
        <strain evidence="1 2">NIES-144</strain>
    </source>
</reference>
<keyword evidence="2" id="KW-1185">Reference proteome</keyword>
<organism evidence="1 2">
    <name type="scientific">Haematococcus lacustris</name>
    <name type="common">Green alga</name>
    <name type="synonym">Haematococcus pluvialis</name>
    <dbReference type="NCBI Taxonomy" id="44745"/>
    <lineage>
        <taxon>Eukaryota</taxon>
        <taxon>Viridiplantae</taxon>
        <taxon>Chlorophyta</taxon>
        <taxon>core chlorophytes</taxon>
        <taxon>Chlorophyceae</taxon>
        <taxon>CS clade</taxon>
        <taxon>Chlamydomonadales</taxon>
        <taxon>Haematococcaceae</taxon>
        <taxon>Haematococcus</taxon>
    </lineage>
</organism>
<dbReference type="EMBL" id="BLLF01001489">
    <property type="protein sequence ID" value="GFH19604.1"/>
    <property type="molecule type" value="Genomic_DNA"/>
</dbReference>
<dbReference type="Proteomes" id="UP000485058">
    <property type="component" value="Unassembled WGS sequence"/>
</dbReference>
<evidence type="ECO:0000313" key="1">
    <source>
        <dbReference type="EMBL" id="GFH19604.1"/>
    </source>
</evidence>
<protein>
    <submittedName>
        <fullName evidence="1">Uncharacterized protein</fullName>
    </submittedName>
</protein>
<sequence length="8" mass="777">MGAGDVVE</sequence>